<proteinExistence type="predicted"/>
<evidence type="ECO:0000313" key="5">
    <source>
        <dbReference type="EMBL" id="VAW10874.1"/>
    </source>
</evidence>
<dbReference type="InterPro" id="IPR017871">
    <property type="entry name" value="ABC_transporter-like_CS"/>
</dbReference>
<reference evidence="5" key="1">
    <citation type="submission" date="2018-06" db="EMBL/GenBank/DDBJ databases">
        <authorList>
            <person name="Zhirakovskaya E."/>
        </authorList>
    </citation>
    <scope>NUCLEOTIDE SEQUENCE</scope>
</reference>
<dbReference type="GO" id="GO:0022857">
    <property type="term" value="F:transmembrane transporter activity"/>
    <property type="evidence" value="ECO:0007669"/>
    <property type="project" value="InterPro"/>
</dbReference>
<dbReference type="PANTHER" id="PTHR42781">
    <property type="entry name" value="SPERMIDINE/PUTRESCINE IMPORT ATP-BINDING PROTEIN POTA"/>
    <property type="match status" value="1"/>
</dbReference>
<dbReference type="Gene3D" id="3.40.50.300">
    <property type="entry name" value="P-loop containing nucleotide triphosphate hydrolases"/>
    <property type="match status" value="1"/>
</dbReference>
<dbReference type="GO" id="GO:0043190">
    <property type="term" value="C:ATP-binding cassette (ABC) transporter complex"/>
    <property type="evidence" value="ECO:0007669"/>
    <property type="project" value="InterPro"/>
</dbReference>
<accession>A0A3B0TQG6</accession>
<dbReference type="FunFam" id="3.40.50.300:FF:000042">
    <property type="entry name" value="Maltose/maltodextrin ABC transporter, ATP-binding protein"/>
    <property type="match status" value="1"/>
</dbReference>
<dbReference type="InterPro" id="IPR003439">
    <property type="entry name" value="ABC_transporter-like_ATP-bd"/>
</dbReference>
<dbReference type="InterPro" id="IPR027417">
    <property type="entry name" value="P-loop_NTPase"/>
</dbReference>
<name>A0A3B0TQG6_9ZZZZ</name>
<keyword evidence="1" id="KW-0813">Transport</keyword>
<dbReference type="InterPro" id="IPR013611">
    <property type="entry name" value="Transp-assoc_OB_typ2"/>
</dbReference>
<evidence type="ECO:0000256" key="1">
    <source>
        <dbReference type="ARBA" id="ARBA00022448"/>
    </source>
</evidence>
<dbReference type="PROSITE" id="PS00211">
    <property type="entry name" value="ABC_TRANSPORTER_1"/>
    <property type="match status" value="1"/>
</dbReference>
<dbReference type="GO" id="GO:0005524">
    <property type="term" value="F:ATP binding"/>
    <property type="evidence" value="ECO:0007669"/>
    <property type="project" value="UniProtKB-KW"/>
</dbReference>
<dbReference type="SUPFAM" id="SSF52540">
    <property type="entry name" value="P-loop containing nucleoside triphosphate hydrolases"/>
    <property type="match status" value="1"/>
</dbReference>
<dbReference type="Pfam" id="PF00005">
    <property type="entry name" value="ABC_tran"/>
    <property type="match status" value="1"/>
</dbReference>
<protein>
    <submittedName>
        <fullName evidence="5">Putrescine transport ATP-binding protein PotA (TC 3.A.1.11.1)</fullName>
    </submittedName>
</protein>
<keyword evidence="2" id="KW-0547">Nucleotide-binding</keyword>
<dbReference type="Pfam" id="PF08402">
    <property type="entry name" value="TOBE_2"/>
    <property type="match status" value="1"/>
</dbReference>
<dbReference type="SUPFAM" id="SSF50331">
    <property type="entry name" value="MOP-like"/>
    <property type="match status" value="1"/>
</dbReference>
<dbReference type="SMART" id="SM00382">
    <property type="entry name" value="AAA"/>
    <property type="match status" value="1"/>
</dbReference>
<evidence type="ECO:0000259" key="4">
    <source>
        <dbReference type="PROSITE" id="PS50893"/>
    </source>
</evidence>
<keyword evidence="3 5" id="KW-0067">ATP-binding</keyword>
<dbReference type="PANTHER" id="PTHR42781:SF4">
    <property type="entry name" value="SPERMIDINE_PUTRESCINE IMPORT ATP-BINDING PROTEIN POTA"/>
    <property type="match status" value="1"/>
</dbReference>
<evidence type="ECO:0000256" key="2">
    <source>
        <dbReference type="ARBA" id="ARBA00022741"/>
    </source>
</evidence>
<dbReference type="InterPro" id="IPR050093">
    <property type="entry name" value="ABC_SmlMolc_Importer"/>
</dbReference>
<feature type="domain" description="ABC transporter" evidence="4">
    <location>
        <begin position="6"/>
        <end position="240"/>
    </location>
</feature>
<dbReference type="AlphaFoldDB" id="A0A3B0TQG6"/>
<dbReference type="InterPro" id="IPR008995">
    <property type="entry name" value="Mo/tungstate-bd_C_term_dom"/>
</dbReference>
<evidence type="ECO:0000256" key="3">
    <source>
        <dbReference type="ARBA" id="ARBA00022840"/>
    </source>
</evidence>
<sequence>MASHTLQIQGLTKVFSTTEGPVIAVKDVDFEISGDEFFTLLGPSGCGKTTTLRMIAGLEAITEGRILFDAQDYTEYSAFQRNIGMVFQSYALFPHMNVAENTAYGLRVRGVSGAKLQDRVDPILKLLGLDTLAERYPADLSGGQQQRVSIARALVYEPGMLLLDEPLANLDAKLRVQMREEIRRTQKELGIMSIYVTHDQEEAMSVSDRLAVFDNGRLVQLGKPQEIYLEPNSLFVADFIGKANFFPAKILQRDAKGAKAELGHGGLIEPGRLSRLPDNEAGTLASTTDARAMIRPERIVLSKQKKNTIPCTVHRTQFLGTFVRYVVNSPHAMGEVIIDAPNFIDGIGEGSKAGLTLPAENTTLFVGG</sequence>
<dbReference type="GO" id="GO:0016887">
    <property type="term" value="F:ATP hydrolysis activity"/>
    <property type="evidence" value="ECO:0007669"/>
    <property type="project" value="InterPro"/>
</dbReference>
<organism evidence="5">
    <name type="scientific">hydrothermal vent metagenome</name>
    <dbReference type="NCBI Taxonomy" id="652676"/>
    <lineage>
        <taxon>unclassified sequences</taxon>
        <taxon>metagenomes</taxon>
        <taxon>ecological metagenomes</taxon>
    </lineage>
</organism>
<dbReference type="InterPro" id="IPR003593">
    <property type="entry name" value="AAA+_ATPase"/>
</dbReference>
<gene>
    <name evidence="5" type="ORF">MNBD_ALPHA09-1730</name>
</gene>
<dbReference type="PROSITE" id="PS50893">
    <property type="entry name" value="ABC_TRANSPORTER_2"/>
    <property type="match status" value="1"/>
</dbReference>
<dbReference type="Gene3D" id="2.40.50.100">
    <property type="match status" value="1"/>
</dbReference>
<dbReference type="EMBL" id="UOEM01000021">
    <property type="protein sequence ID" value="VAW10874.1"/>
    <property type="molecule type" value="Genomic_DNA"/>
</dbReference>